<dbReference type="OrthoDB" id="3539663at2"/>
<feature type="transmembrane region" description="Helical" evidence="1">
    <location>
        <begin position="66"/>
        <end position="96"/>
    </location>
</feature>
<dbReference type="RefSeq" id="WP_091097484.1">
    <property type="nucleotide sequence ID" value="NZ_FOBF01000001.1"/>
</dbReference>
<sequence>MPARIAFVAAPLLVLAYGLLRLVDGLDGSRGPGPAWTAGHLAFLGALALFTLIFREMWRMLGRGPLATATMVAGFAGVAAASAQFAIDIAVGFIAADHDAMTPLFAQVKAVPGMSLAVYDAGPFLFFIAQFALVVQLAARRLVALWTPVLVLLDLTLPLVSKDLIPVGALFLLVSFWPLARGSARSTLVHA</sequence>
<accession>A0A1H7FPA4</accession>
<protein>
    <submittedName>
        <fullName evidence="2">Uncharacterized protein</fullName>
    </submittedName>
</protein>
<keyword evidence="1" id="KW-1133">Transmembrane helix</keyword>
<dbReference type="EMBL" id="FOBF01000001">
    <property type="protein sequence ID" value="SEK27047.1"/>
    <property type="molecule type" value="Genomic_DNA"/>
</dbReference>
<name>A0A1H7FPA4_9ACTN</name>
<dbReference type="Proteomes" id="UP000198953">
    <property type="component" value="Unassembled WGS sequence"/>
</dbReference>
<keyword evidence="1" id="KW-0812">Transmembrane</keyword>
<reference evidence="2 3" key="1">
    <citation type="submission" date="2016-10" db="EMBL/GenBank/DDBJ databases">
        <authorList>
            <person name="de Groot N.N."/>
        </authorList>
    </citation>
    <scope>NUCLEOTIDE SEQUENCE [LARGE SCALE GENOMIC DNA]</scope>
    <source>
        <strain evidence="2 3">DSM 43357</strain>
    </source>
</reference>
<feature type="transmembrane region" description="Helical" evidence="1">
    <location>
        <begin position="116"/>
        <end position="135"/>
    </location>
</feature>
<keyword evidence="3" id="KW-1185">Reference proteome</keyword>
<organism evidence="2 3">
    <name type="scientific">Nonomuraea pusilla</name>
    <dbReference type="NCBI Taxonomy" id="46177"/>
    <lineage>
        <taxon>Bacteria</taxon>
        <taxon>Bacillati</taxon>
        <taxon>Actinomycetota</taxon>
        <taxon>Actinomycetes</taxon>
        <taxon>Streptosporangiales</taxon>
        <taxon>Streptosporangiaceae</taxon>
        <taxon>Nonomuraea</taxon>
    </lineage>
</organism>
<keyword evidence="1" id="KW-0472">Membrane</keyword>
<feature type="transmembrane region" description="Helical" evidence="1">
    <location>
        <begin position="164"/>
        <end position="180"/>
    </location>
</feature>
<evidence type="ECO:0000313" key="2">
    <source>
        <dbReference type="EMBL" id="SEK27047.1"/>
    </source>
</evidence>
<evidence type="ECO:0000256" key="1">
    <source>
        <dbReference type="SAM" id="Phobius"/>
    </source>
</evidence>
<dbReference type="STRING" id="46177.SAMN05660976_00134"/>
<dbReference type="AlphaFoldDB" id="A0A1H7FPA4"/>
<evidence type="ECO:0000313" key="3">
    <source>
        <dbReference type="Proteomes" id="UP000198953"/>
    </source>
</evidence>
<gene>
    <name evidence="2" type="ORF">SAMN05660976_00134</name>
</gene>
<feature type="transmembrane region" description="Helical" evidence="1">
    <location>
        <begin position="142"/>
        <end position="158"/>
    </location>
</feature>
<feature type="transmembrane region" description="Helical" evidence="1">
    <location>
        <begin position="35"/>
        <end position="54"/>
    </location>
</feature>
<proteinExistence type="predicted"/>